<proteinExistence type="predicted"/>
<dbReference type="PANTHER" id="PTHR46855">
    <property type="entry name" value="OSJNBB0038F03.10 PROTEIN"/>
    <property type="match status" value="1"/>
</dbReference>
<dbReference type="Proteomes" id="UP000275267">
    <property type="component" value="Unassembled WGS sequence"/>
</dbReference>
<feature type="region of interest" description="Disordered" evidence="1">
    <location>
        <begin position="301"/>
        <end position="324"/>
    </location>
</feature>
<feature type="compositionally biased region" description="Low complexity" evidence="1">
    <location>
        <begin position="553"/>
        <end position="568"/>
    </location>
</feature>
<keyword evidence="3" id="KW-1185">Reference proteome</keyword>
<feature type="compositionally biased region" description="Polar residues" evidence="1">
    <location>
        <begin position="18"/>
        <end position="32"/>
    </location>
</feature>
<feature type="region of interest" description="Disordered" evidence="1">
    <location>
        <begin position="1"/>
        <end position="91"/>
    </location>
</feature>
<reference evidence="3" key="1">
    <citation type="journal article" date="2019" name="Nat. Commun.">
        <title>The genome of broomcorn millet.</title>
        <authorList>
            <person name="Zou C."/>
            <person name="Miki D."/>
            <person name="Li D."/>
            <person name="Tang Q."/>
            <person name="Xiao L."/>
            <person name="Rajput S."/>
            <person name="Deng P."/>
            <person name="Jia W."/>
            <person name="Huang R."/>
            <person name="Zhang M."/>
            <person name="Sun Y."/>
            <person name="Hu J."/>
            <person name="Fu X."/>
            <person name="Schnable P.S."/>
            <person name="Li F."/>
            <person name="Zhang H."/>
            <person name="Feng B."/>
            <person name="Zhu X."/>
            <person name="Liu R."/>
            <person name="Schnable J.C."/>
            <person name="Zhu J.-K."/>
            <person name="Zhang H."/>
        </authorList>
    </citation>
    <scope>NUCLEOTIDE SEQUENCE [LARGE SCALE GENOMIC DNA]</scope>
</reference>
<evidence type="ECO:0000313" key="3">
    <source>
        <dbReference type="Proteomes" id="UP000275267"/>
    </source>
</evidence>
<comment type="caution">
    <text evidence="2">The sequence shown here is derived from an EMBL/GenBank/DDBJ whole genome shotgun (WGS) entry which is preliminary data.</text>
</comment>
<feature type="region of interest" description="Disordered" evidence="1">
    <location>
        <begin position="143"/>
        <end position="175"/>
    </location>
</feature>
<protein>
    <submittedName>
        <fullName evidence="2">Uncharacterized protein</fullName>
    </submittedName>
</protein>
<dbReference type="STRING" id="4540.A0A3L6PWV3"/>
<sequence length="681" mass="73221">MGLGEAAPPVYPPILLTSGPTTPNPYTTFSSSRKTKEKKRMPSNTSVPNAARRVALPSVRRRSPSQLAAPTPLLGRRPSRSPSAAAACSGTTTGRDLRAVIGADANLDRVAIGRHGAFHVSPEEDALSFAGLRWRTKGSLANYTPTHRKDDIDDDEPRVSKLKPPTSKLKSQKKKASHIIMENVPFSGQNFLKMGDADTSNRSSLGSAISYSESCAPYGDIDASEMSGSAQSHAWESLVPSRKRSCVTRPKASPVEKLVKDLKSIMHEDQLYYLSGSSEEDLLYHSETPVGSFEIGSGSVLLRHPNSKSPEEESEASSIPSDGKSYITSESYSGSALFVVHDGNKGTVNLKAAIATPKRLPLHIEDNASRDKLHCEKQHILESIDSPLVSVDLEEKEIKEIGEVENISESIGFAGSTMKLLKRSHDTHIQGDSAHTAGQALKLVSEFWNMLGLTATRYLAGATTMPTSPGSAASVLVRAAAQCRAQADDAHVAPAAENVHGAPHRRPATHAWNTTLRRASGSGNWEAGNATLHLRSSHLGCSGAGSSDNRAAGWSRRGSTGTRCSSWSASHRDGAHRVDEDYSQECRNAVHSMRHREPIFSSSTQFSRTNGAEVWCATALAGMALQNRAEGTVWRGTRRLHQIPEAARRDRGPPATACYVSGGRAQDDVPAWLPASRVAAR</sequence>
<dbReference type="OrthoDB" id="515401at2759"/>
<dbReference type="PANTHER" id="PTHR46855:SF1">
    <property type="entry name" value="GATA TRANSCRIPTION FACTOR 26"/>
    <property type="match status" value="1"/>
</dbReference>
<accession>A0A3L6PWV3</accession>
<name>A0A3L6PWV3_PANMI</name>
<evidence type="ECO:0000256" key="1">
    <source>
        <dbReference type="SAM" id="MobiDB-lite"/>
    </source>
</evidence>
<dbReference type="InterPro" id="IPR044589">
    <property type="entry name" value="GATA26/27"/>
</dbReference>
<evidence type="ECO:0000313" key="2">
    <source>
        <dbReference type="EMBL" id="RLM65553.1"/>
    </source>
</evidence>
<gene>
    <name evidence="2" type="ORF">C2845_PM16G12360</name>
</gene>
<organism evidence="2 3">
    <name type="scientific">Panicum miliaceum</name>
    <name type="common">Proso millet</name>
    <name type="synonym">Broomcorn millet</name>
    <dbReference type="NCBI Taxonomy" id="4540"/>
    <lineage>
        <taxon>Eukaryota</taxon>
        <taxon>Viridiplantae</taxon>
        <taxon>Streptophyta</taxon>
        <taxon>Embryophyta</taxon>
        <taxon>Tracheophyta</taxon>
        <taxon>Spermatophyta</taxon>
        <taxon>Magnoliopsida</taxon>
        <taxon>Liliopsida</taxon>
        <taxon>Poales</taxon>
        <taxon>Poaceae</taxon>
        <taxon>PACMAD clade</taxon>
        <taxon>Panicoideae</taxon>
        <taxon>Panicodae</taxon>
        <taxon>Paniceae</taxon>
        <taxon>Panicinae</taxon>
        <taxon>Panicum</taxon>
        <taxon>Panicum sect. Panicum</taxon>
    </lineage>
</organism>
<dbReference type="AlphaFoldDB" id="A0A3L6PWV3"/>
<feature type="region of interest" description="Disordered" evidence="1">
    <location>
        <begin position="545"/>
        <end position="569"/>
    </location>
</feature>
<dbReference type="EMBL" id="PQIB02000015">
    <property type="protein sequence ID" value="RLM65553.1"/>
    <property type="molecule type" value="Genomic_DNA"/>
</dbReference>